<reference evidence="2 3" key="1">
    <citation type="submission" date="2014-02" db="EMBL/GenBank/DDBJ databases">
        <authorList>
            <person name="Sibley D."/>
            <person name="Venepally P."/>
            <person name="Karamycheva S."/>
            <person name="Hadjithomas M."/>
            <person name="Khan A."/>
            <person name="Brunk B."/>
            <person name="Roos D."/>
            <person name="Caler E."/>
            <person name="Lorenzi H."/>
        </authorList>
    </citation>
    <scope>NUCLEOTIDE SEQUENCE [LARGE SCALE GENOMIC DNA]</scope>
    <source>
        <strain evidence="2 3">GAB2-2007-GAL-DOM2</strain>
    </source>
</reference>
<protein>
    <recommendedName>
        <fullName evidence="4">F-box domain-containing protein</fullName>
    </recommendedName>
</protein>
<name>A0A086JP03_TOXGO</name>
<dbReference type="InterPro" id="IPR032675">
    <property type="entry name" value="LRR_dom_sf"/>
</dbReference>
<dbReference type="VEuPathDB" id="ToxoDB:TGDOM2_258900"/>
<feature type="region of interest" description="Disordered" evidence="1">
    <location>
        <begin position="278"/>
        <end position="300"/>
    </location>
</feature>
<sequence>MCDLLQHPDIVGRILSCLAWRERRQLAAVCVSWREAAETSPCWSDLDLTFADATKAFTNLVHSATQASNPRPSHRRQKVAGRVSLCRLNFKDNPTPFRWVQTLQLSVYSSEETAALLSLLLFPTRQSSGVCSASRPQRHENGKVAPDGKDTIHGPCAAGNRYLPAVIDDMDQDATAEGSADLLMPALRRLDVYRGVGQRGCGVFWIDTPVRLLSTIPSFFPVSNSLQGRQRIRCCAPSAPSTDTASSPILRDSFPFQSSQSRSVAAFNSACDFLSNSKASESPSFRSEADDSPSLASGPNVEGVLPGSLPSFLDCLGPRSWRELPVNPFLEEVSTLASSAEDSPVERAESTASSDPPCQFASLPFLECLVVEAPLPITLIRGLRGRLPRLRHLSVTQVINYSSVERREQGHRNRELPSDLERLRALRSFFQALPPNQLQTVCVSLACVPAPECLFEGRSPWEDTAQAEREEDSQLESASAWNTLIERVANTLPPEDDTSNGAAEWRTRPARGLPEDGDDVMELLTSCHAESLESLWLPDIPVSYPVLQRFLSQCKKIKSWHLAGWAALMAATLGAPL</sequence>
<accession>A0A086JP03</accession>
<dbReference type="EMBL" id="AHZU02001298">
    <property type="protein sequence ID" value="KFG33871.1"/>
    <property type="molecule type" value="Genomic_DNA"/>
</dbReference>
<dbReference type="Proteomes" id="UP000028837">
    <property type="component" value="Unassembled WGS sequence"/>
</dbReference>
<evidence type="ECO:0000313" key="2">
    <source>
        <dbReference type="EMBL" id="KFG33871.1"/>
    </source>
</evidence>
<evidence type="ECO:0000256" key="1">
    <source>
        <dbReference type="SAM" id="MobiDB-lite"/>
    </source>
</evidence>
<feature type="compositionally biased region" description="Basic and acidic residues" evidence="1">
    <location>
        <begin position="137"/>
        <end position="151"/>
    </location>
</feature>
<dbReference type="InterPro" id="IPR036047">
    <property type="entry name" value="F-box-like_dom_sf"/>
</dbReference>
<dbReference type="Gene3D" id="3.80.10.10">
    <property type="entry name" value="Ribonuclease Inhibitor"/>
    <property type="match status" value="1"/>
</dbReference>
<feature type="region of interest" description="Disordered" evidence="1">
    <location>
        <begin position="131"/>
        <end position="151"/>
    </location>
</feature>
<proteinExistence type="predicted"/>
<evidence type="ECO:0008006" key="4">
    <source>
        <dbReference type="Google" id="ProtNLM"/>
    </source>
</evidence>
<feature type="region of interest" description="Disordered" evidence="1">
    <location>
        <begin position="491"/>
        <end position="514"/>
    </location>
</feature>
<comment type="caution">
    <text evidence="2">The sequence shown here is derived from an EMBL/GenBank/DDBJ whole genome shotgun (WGS) entry which is preliminary data.</text>
</comment>
<dbReference type="OrthoDB" id="330133at2759"/>
<evidence type="ECO:0000313" key="3">
    <source>
        <dbReference type="Proteomes" id="UP000028837"/>
    </source>
</evidence>
<dbReference type="AlphaFoldDB" id="A0A086JP03"/>
<dbReference type="SUPFAM" id="SSF81383">
    <property type="entry name" value="F-box domain"/>
    <property type="match status" value="1"/>
</dbReference>
<organism evidence="2 3">
    <name type="scientific">Toxoplasma gondii GAB2-2007-GAL-DOM2</name>
    <dbReference type="NCBI Taxonomy" id="1130820"/>
    <lineage>
        <taxon>Eukaryota</taxon>
        <taxon>Sar</taxon>
        <taxon>Alveolata</taxon>
        <taxon>Apicomplexa</taxon>
        <taxon>Conoidasida</taxon>
        <taxon>Coccidia</taxon>
        <taxon>Eucoccidiorida</taxon>
        <taxon>Eimeriorina</taxon>
        <taxon>Sarcocystidae</taxon>
        <taxon>Toxoplasma</taxon>
    </lineage>
</organism>
<gene>
    <name evidence="2" type="ORF">TGDOM2_258900</name>
</gene>